<organism evidence="1">
    <name type="scientific">Thermus caliditerrae</name>
    <dbReference type="NCBI Taxonomy" id="1330700"/>
    <lineage>
        <taxon>Bacteria</taxon>
        <taxon>Thermotogati</taxon>
        <taxon>Deinococcota</taxon>
        <taxon>Deinococci</taxon>
        <taxon>Thermales</taxon>
        <taxon>Thermaceae</taxon>
        <taxon>Thermus</taxon>
    </lineage>
</organism>
<dbReference type="AlphaFoldDB" id="A0A7C5REH9"/>
<reference evidence="1" key="1">
    <citation type="journal article" date="2020" name="mSystems">
        <title>Genome- and Community-Level Interaction Insights into Carbon Utilization and Element Cycling Functions of Hydrothermarchaeota in Hydrothermal Sediment.</title>
        <authorList>
            <person name="Zhou Z."/>
            <person name="Liu Y."/>
            <person name="Xu W."/>
            <person name="Pan J."/>
            <person name="Luo Z.H."/>
            <person name="Li M."/>
        </authorList>
    </citation>
    <scope>NUCLEOTIDE SEQUENCE [LARGE SCALE GENOMIC DNA]</scope>
    <source>
        <strain evidence="1">SpSt-1071</strain>
    </source>
</reference>
<evidence type="ECO:0000313" key="1">
    <source>
        <dbReference type="EMBL" id="HHM67763.1"/>
    </source>
</evidence>
<proteinExistence type="predicted"/>
<name>A0A7C5REH9_9DEIN</name>
<protein>
    <submittedName>
        <fullName evidence="1">Uncharacterized protein</fullName>
    </submittedName>
</protein>
<accession>A0A7C5REH9</accession>
<dbReference type="EMBL" id="DRXE01000130">
    <property type="protein sequence ID" value="HHM67763.1"/>
    <property type="molecule type" value="Genomic_DNA"/>
</dbReference>
<gene>
    <name evidence="1" type="ORF">ENM28_03440</name>
</gene>
<sequence length="68" mass="7901">MKRQKLKALKEIARLRFANLQVYQDPDGPGWIAHGIDREQRTLWTVRGRTEREVLEALLGMTQVEVPS</sequence>
<comment type="caution">
    <text evidence="1">The sequence shown here is derived from an EMBL/GenBank/DDBJ whole genome shotgun (WGS) entry which is preliminary data.</text>
</comment>